<dbReference type="Gene3D" id="3.50.50.80">
    <property type="entry name" value="Ubiquitin-activating enzyme E1, inactive adenylation domain, subdomain 1"/>
    <property type="match status" value="1"/>
</dbReference>
<evidence type="ECO:0000259" key="10">
    <source>
        <dbReference type="SMART" id="SM00985"/>
    </source>
</evidence>
<dbReference type="GO" id="GO:0031510">
    <property type="term" value="C:SUMO activating enzyme complex"/>
    <property type="evidence" value="ECO:0007669"/>
    <property type="project" value="TreeGrafter"/>
</dbReference>
<dbReference type="InterPro" id="IPR038252">
    <property type="entry name" value="UBA_E1_C_sf"/>
</dbReference>
<name>L8GPA4_ACACF</name>
<dbReference type="GO" id="GO:0005737">
    <property type="term" value="C:cytoplasm"/>
    <property type="evidence" value="ECO:0007669"/>
    <property type="project" value="TreeGrafter"/>
</dbReference>
<comment type="pathway">
    <text evidence="2">Protein modification; protein ubiquitination.</text>
</comment>
<dbReference type="Gene3D" id="3.10.290.60">
    <property type="entry name" value="Ubiquitin-activating enzyme E1, UFD domain"/>
    <property type="match status" value="1"/>
</dbReference>
<dbReference type="InterPro" id="IPR032420">
    <property type="entry name" value="E1_4HB"/>
</dbReference>
<dbReference type="Gene3D" id="2.40.30.180">
    <property type="entry name" value="Ubiquitin-activating enzyme E1, FCCH domain"/>
    <property type="match status" value="1"/>
</dbReference>
<dbReference type="Pfam" id="PF00899">
    <property type="entry name" value="ThiF"/>
    <property type="match status" value="1"/>
</dbReference>
<dbReference type="GeneID" id="14915087"/>
<accession>L8GPA4</accession>
<dbReference type="InterPro" id="IPR042302">
    <property type="entry name" value="E1_FCCH_sf"/>
</dbReference>
<dbReference type="InterPro" id="IPR018965">
    <property type="entry name" value="Ub-activating_enz_E1_C"/>
</dbReference>
<sequence>MEVEQTSTIERPTTNIDEGLYSRQLYVLNHADMLKITATDVLIVGLKGLGVEIAKNLVLAGVRALLPPWPCYRCSLADPHPQNVGHCFLRESDVGRARAEACVDRLAELNSYVSVSLLSRPLNAQTVSSFSVVVVTEAGWGQKLEVGEWCHERGVAFVGAEARGVFGSVFCDFGEAHTVLDPNGEPPFQQMIASVTRDKPGVVTILDDRRLQLETGDFVKFTEVRGMTQLNDAPPRPITVLGPYTFSIEDTTGYDEYLSGGYVVEVKPPKTLRFLSLQESLKQPTWTDADFGKLERPPQLHLGFHALALWTERHGGSYPLPYHHEHALEVVELAKELNASAKLVETVDEKLISLLAYGSRGEISPMVSFIGGVVAQEVLKACSGKFTPIHQWLYFDAVEALPTDLTPAHFQPEGTRYDGQVAVLGREVQRRLEAQRYFLVGSGAIGCEVLKIWASMGLGAGSGAIHVTDMDMIEKSNLNRQFLFRPKDVGRLKSEAAAEAVRGMNGAINVRAYSARVGPETENVFDENFYESLTGVCNALDNVEARMYMDSQCIYHRKPMLESGTLGTKGNTQARALLLLLLPPPIALFEHHLTQRLPTCVVVPMLTESYSSSRDPPEKSIPVCTLHHFPNKIEHTIHWSRDLFEGYFKNAADHVNAYLSQPDFLEFLRKQPVVQQVEILNAIHGSLVSERPFTFDQCIAWARTRFEDLFRNNIAQLLYNFPLDTITPSGAPFWSGPKRAPSPLTFNPDDRTHMDFIKSAANLRAANFGLKGSVEEGVFRAALGQVTVPSFVPRKGVKIQTKEDAATKVEQSEGDEEQAARLLAELPAPSTLAGYRVSPLIFEKDDDTNFHIDFIAAASNLRARNYSIAEVDKHTTKGIAGKIMPALVTTTALVAGLVCLELIKLVQGKDKLEDFRNGFVNLALPFFGFSEPIAPPVGTITEGWKWTLWDRFDVKGPSTLRQLIELFESEHKLELSMASCGSTMLYSFFMPKSKLNERMDVEIAQLVETVTKKPLPENKKYLTLEVVCSRLSDGEDVDVPPVRYQFRGL</sequence>
<dbReference type="InterPro" id="IPR018074">
    <property type="entry name" value="UBQ-activ_enz_E1_CS"/>
</dbReference>
<dbReference type="GO" id="GO:0016925">
    <property type="term" value="P:protein sumoylation"/>
    <property type="evidence" value="ECO:0007669"/>
    <property type="project" value="TreeGrafter"/>
</dbReference>
<dbReference type="Pfam" id="PF16190">
    <property type="entry name" value="E1_FCCH"/>
    <property type="match status" value="1"/>
</dbReference>
<dbReference type="PANTHER" id="PTHR10953">
    <property type="entry name" value="UBIQUITIN-ACTIVATING ENZYME E1"/>
    <property type="match status" value="1"/>
</dbReference>
<dbReference type="FunFam" id="1.10.10.2660:FF:000001">
    <property type="entry name" value="Ubiquitin-activating enzyme E1 1"/>
    <property type="match status" value="1"/>
</dbReference>
<evidence type="ECO:0000256" key="4">
    <source>
        <dbReference type="ARBA" id="ARBA00012990"/>
    </source>
</evidence>
<organism evidence="11 12">
    <name type="scientific">Acanthamoeba castellanii (strain ATCC 30010 / Neff)</name>
    <dbReference type="NCBI Taxonomy" id="1257118"/>
    <lineage>
        <taxon>Eukaryota</taxon>
        <taxon>Amoebozoa</taxon>
        <taxon>Discosea</taxon>
        <taxon>Longamoebia</taxon>
        <taxon>Centramoebida</taxon>
        <taxon>Acanthamoebidae</taxon>
        <taxon>Acanthamoeba</taxon>
    </lineage>
</organism>
<dbReference type="PROSITE" id="PS00536">
    <property type="entry name" value="UBIQUITIN_ACTIVAT_1"/>
    <property type="match status" value="1"/>
</dbReference>
<dbReference type="Proteomes" id="UP000011083">
    <property type="component" value="Unassembled WGS sequence"/>
</dbReference>
<dbReference type="GO" id="GO:0004839">
    <property type="term" value="F:ubiquitin activating enzyme activity"/>
    <property type="evidence" value="ECO:0007669"/>
    <property type="project" value="UniProtKB-EC"/>
</dbReference>
<dbReference type="Gene3D" id="3.40.50.12550">
    <property type="entry name" value="Ubiquitin-activating enzyme E1, inactive adenylation domain, subdomain 2"/>
    <property type="match status" value="1"/>
</dbReference>
<comment type="similarity">
    <text evidence="3">Belongs to the ubiquitin-activating E1 family.</text>
</comment>
<dbReference type="PANTHER" id="PTHR10953:SF4">
    <property type="entry name" value="UBIQUITIN-ACTIVATING ENZYME E1 C-TERMINAL DOMAIN-CONTAINING PROTEIN"/>
    <property type="match status" value="1"/>
</dbReference>
<dbReference type="InterPro" id="IPR019572">
    <property type="entry name" value="UBA_E1_SCCH"/>
</dbReference>
<feature type="active site" description="Glycyl thioester intermediate" evidence="9">
    <location>
        <position position="624"/>
    </location>
</feature>
<keyword evidence="12" id="KW-1185">Reference proteome</keyword>
<gene>
    <name evidence="11" type="ORF">ACA1_192030</name>
</gene>
<dbReference type="EC" id="6.2.1.45" evidence="4"/>
<dbReference type="Pfam" id="PF16191">
    <property type="entry name" value="E1_4HB"/>
    <property type="match status" value="1"/>
</dbReference>
<evidence type="ECO:0000256" key="6">
    <source>
        <dbReference type="ARBA" id="ARBA00022741"/>
    </source>
</evidence>
<evidence type="ECO:0000256" key="9">
    <source>
        <dbReference type="PROSITE-ProRule" id="PRU10132"/>
    </source>
</evidence>
<keyword evidence="6" id="KW-0547">Nucleotide-binding</keyword>
<dbReference type="InterPro" id="IPR033127">
    <property type="entry name" value="UBQ-activ_enz_E1_Cys_AS"/>
</dbReference>
<dbReference type="PRINTS" id="PR01849">
    <property type="entry name" value="UBIQUITINACT"/>
</dbReference>
<dbReference type="Pfam" id="PF10585">
    <property type="entry name" value="UBA_E1_SCCH"/>
    <property type="match status" value="1"/>
</dbReference>
<dbReference type="RefSeq" id="XP_004336486.1">
    <property type="nucleotide sequence ID" value="XM_004336438.1"/>
</dbReference>
<dbReference type="SMART" id="SM00985">
    <property type="entry name" value="UBA_e1_C"/>
    <property type="match status" value="1"/>
</dbReference>
<keyword evidence="8" id="KW-0067">ATP-binding</keyword>
<keyword evidence="5" id="KW-0436">Ligase</keyword>
<protein>
    <recommendedName>
        <fullName evidence="4">E1 ubiquitin-activating enzyme</fullName>
        <ecNumber evidence="4">6.2.1.45</ecNumber>
    </recommendedName>
</protein>
<evidence type="ECO:0000256" key="1">
    <source>
        <dbReference type="ARBA" id="ARBA00000488"/>
    </source>
</evidence>
<dbReference type="InterPro" id="IPR000011">
    <property type="entry name" value="UBQ/SUMO-activ_enz_E1-like"/>
</dbReference>
<dbReference type="SUPFAM" id="SSF69572">
    <property type="entry name" value="Activating enzymes of the ubiquitin-like proteins"/>
    <property type="match status" value="2"/>
</dbReference>
<dbReference type="AlphaFoldDB" id="L8GPA4"/>
<dbReference type="EMBL" id="KB008052">
    <property type="protein sequence ID" value="ELR14473.1"/>
    <property type="molecule type" value="Genomic_DNA"/>
</dbReference>
<dbReference type="Gene3D" id="3.40.50.720">
    <property type="entry name" value="NAD(P)-binding Rossmann-like Domain"/>
    <property type="match status" value="1"/>
</dbReference>
<dbReference type="InterPro" id="IPR032418">
    <property type="entry name" value="E1_FCCH"/>
</dbReference>
<dbReference type="VEuPathDB" id="AmoebaDB:ACA1_192030"/>
<reference evidence="11 12" key="1">
    <citation type="journal article" date="2013" name="Genome Biol.">
        <title>Genome of Acanthamoeba castellanii highlights extensive lateral gene transfer and early evolution of tyrosine kinase signaling.</title>
        <authorList>
            <person name="Clarke M."/>
            <person name="Lohan A.J."/>
            <person name="Liu B."/>
            <person name="Lagkouvardos I."/>
            <person name="Roy S."/>
            <person name="Zafar N."/>
            <person name="Bertelli C."/>
            <person name="Schilde C."/>
            <person name="Kianianmomeni A."/>
            <person name="Burglin T.R."/>
            <person name="Frech C."/>
            <person name="Turcotte B."/>
            <person name="Kopec K.O."/>
            <person name="Synnott J.M."/>
            <person name="Choo C."/>
            <person name="Paponov I."/>
            <person name="Finkler A."/>
            <person name="Soon Heng Tan C."/>
            <person name="Hutchins A.P."/>
            <person name="Weinmeier T."/>
            <person name="Rattei T."/>
            <person name="Chu J.S."/>
            <person name="Gimenez G."/>
            <person name="Irimia M."/>
            <person name="Rigden D.J."/>
            <person name="Fitzpatrick D.A."/>
            <person name="Lorenzo-Morales J."/>
            <person name="Bateman A."/>
            <person name="Chiu C.H."/>
            <person name="Tang P."/>
            <person name="Hegemann P."/>
            <person name="Fromm H."/>
            <person name="Raoult D."/>
            <person name="Greub G."/>
            <person name="Miranda-Saavedra D."/>
            <person name="Chen N."/>
            <person name="Nash P."/>
            <person name="Ginger M.L."/>
            <person name="Horn M."/>
            <person name="Schaap P."/>
            <person name="Caler L."/>
            <person name="Loftus B."/>
        </authorList>
    </citation>
    <scope>NUCLEOTIDE SEQUENCE [LARGE SCALE GENOMIC DNA]</scope>
    <source>
        <strain evidence="11 12">Neff</strain>
    </source>
</reference>
<proteinExistence type="inferred from homology"/>
<evidence type="ECO:0000256" key="8">
    <source>
        <dbReference type="ARBA" id="ARBA00022840"/>
    </source>
</evidence>
<dbReference type="CDD" id="cd01490">
    <property type="entry name" value="Ube1_repeat2"/>
    <property type="match status" value="1"/>
</dbReference>
<dbReference type="UniPathway" id="UPA00143"/>
<evidence type="ECO:0000256" key="7">
    <source>
        <dbReference type="ARBA" id="ARBA00022786"/>
    </source>
</evidence>
<comment type="catalytic activity">
    <reaction evidence="1">
        <text>ATP + ubiquitin + [E1 ubiquitin-activating enzyme]-L-cysteine = AMP + diphosphate + S-ubiquitinyl-[E1 ubiquitin-activating enzyme]-L-cysteine.</text>
        <dbReference type="EC" id="6.2.1.45"/>
    </reaction>
</comment>
<dbReference type="GO" id="GO:0005524">
    <property type="term" value="F:ATP binding"/>
    <property type="evidence" value="ECO:0007669"/>
    <property type="project" value="UniProtKB-KW"/>
</dbReference>
<dbReference type="PROSITE" id="PS00865">
    <property type="entry name" value="UBIQUITIN_ACTIVAT_2"/>
    <property type="match status" value="1"/>
</dbReference>
<dbReference type="OMA" id="GANLHAF"/>
<feature type="domain" description="Ubiquitin-activating enzyme E1 C-terminal" evidence="10">
    <location>
        <begin position="915"/>
        <end position="1042"/>
    </location>
</feature>
<dbReference type="InterPro" id="IPR042449">
    <property type="entry name" value="Ub-E1_IAD_1"/>
</dbReference>
<dbReference type="STRING" id="1257118.L8GPA4"/>
<dbReference type="GO" id="GO:0019948">
    <property type="term" value="F:SUMO activating enzyme activity"/>
    <property type="evidence" value="ECO:0007669"/>
    <property type="project" value="TreeGrafter"/>
</dbReference>
<evidence type="ECO:0000313" key="12">
    <source>
        <dbReference type="Proteomes" id="UP000011083"/>
    </source>
</evidence>
<dbReference type="FunFam" id="2.40.30.180:FF:000001">
    <property type="entry name" value="ubiquitin-like modifier-activating enzyme 1"/>
    <property type="match status" value="1"/>
</dbReference>
<dbReference type="Pfam" id="PF09358">
    <property type="entry name" value="E1_UFD"/>
    <property type="match status" value="1"/>
</dbReference>
<dbReference type="InterPro" id="IPR000594">
    <property type="entry name" value="ThiF_NAD_FAD-bd"/>
</dbReference>
<evidence type="ECO:0000256" key="2">
    <source>
        <dbReference type="ARBA" id="ARBA00004906"/>
    </source>
</evidence>
<keyword evidence="7" id="KW-0833">Ubl conjugation pathway</keyword>
<dbReference type="InterPro" id="IPR035985">
    <property type="entry name" value="Ubiquitin-activating_enz"/>
</dbReference>
<evidence type="ECO:0000313" key="11">
    <source>
        <dbReference type="EMBL" id="ELR14473.1"/>
    </source>
</evidence>
<dbReference type="KEGG" id="acan:ACA1_192030"/>
<evidence type="ECO:0000256" key="3">
    <source>
        <dbReference type="ARBA" id="ARBA00005673"/>
    </source>
</evidence>
<dbReference type="FunFam" id="3.10.290.60:FF:000001">
    <property type="entry name" value="Ubiquitin-activating enzyme E1 2"/>
    <property type="match status" value="1"/>
</dbReference>
<dbReference type="InterPro" id="IPR042063">
    <property type="entry name" value="Ubi_acti_E1_SCCH"/>
</dbReference>
<dbReference type="Gene3D" id="1.10.10.2660">
    <property type="entry name" value="Ubiquitin-activating enzyme E1, SCCH domain"/>
    <property type="match status" value="1"/>
</dbReference>
<dbReference type="OrthoDB" id="10252231at2759"/>
<evidence type="ECO:0000256" key="5">
    <source>
        <dbReference type="ARBA" id="ARBA00022598"/>
    </source>
</evidence>
<dbReference type="InterPro" id="IPR045886">
    <property type="entry name" value="ThiF/MoeB/HesA"/>
</dbReference>